<evidence type="ECO:0000313" key="1">
    <source>
        <dbReference type="EMBL" id="KAJ5740283.1"/>
    </source>
</evidence>
<keyword evidence="2" id="KW-1185">Reference proteome</keyword>
<dbReference type="AlphaFoldDB" id="A0AAD6HWF0"/>
<accession>A0AAD6HWF0</accession>
<reference evidence="1" key="2">
    <citation type="submission" date="2023-01" db="EMBL/GenBank/DDBJ databases">
        <authorList>
            <person name="Petersen C."/>
        </authorList>
    </citation>
    <scope>NUCLEOTIDE SEQUENCE</scope>
    <source>
        <strain evidence="1">IBT 17514</strain>
    </source>
</reference>
<proteinExistence type="predicted"/>
<organism evidence="1 2">
    <name type="scientific">Penicillium malachiteum</name>
    <dbReference type="NCBI Taxonomy" id="1324776"/>
    <lineage>
        <taxon>Eukaryota</taxon>
        <taxon>Fungi</taxon>
        <taxon>Dikarya</taxon>
        <taxon>Ascomycota</taxon>
        <taxon>Pezizomycotina</taxon>
        <taxon>Eurotiomycetes</taxon>
        <taxon>Eurotiomycetidae</taxon>
        <taxon>Eurotiales</taxon>
        <taxon>Aspergillaceae</taxon>
        <taxon>Penicillium</taxon>
    </lineage>
</organism>
<dbReference type="EMBL" id="JAQJAN010000001">
    <property type="protein sequence ID" value="KAJ5740283.1"/>
    <property type="molecule type" value="Genomic_DNA"/>
</dbReference>
<name>A0AAD6HWF0_9EURO</name>
<evidence type="ECO:0000313" key="2">
    <source>
        <dbReference type="Proteomes" id="UP001215712"/>
    </source>
</evidence>
<comment type="caution">
    <text evidence="1">The sequence shown here is derived from an EMBL/GenBank/DDBJ whole genome shotgun (WGS) entry which is preliminary data.</text>
</comment>
<sequence>MCLPGLCDPFDLEDCFCGSGFGYNARQMRKRPAQQYSNGQQRAGVPAAVRAQRPVQNQGMRQISEPTATELVGNSIGHITGSNGTIKFGSIAGDNVNCLRTAGRSIALVGVSRRNDPAKQGELVSGIVKTVKTGARRFTNAEYFRTTKEGWIVLKGGNWTNA</sequence>
<dbReference type="Proteomes" id="UP001215712">
    <property type="component" value="Unassembled WGS sequence"/>
</dbReference>
<gene>
    <name evidence="1" type="ORF">N7493_000155</name>
</gene>
<reference evidence="1" key="1">
    <citation type="journal article" date="2023" name="IMA Fungus">
        <title>Comparative genomic study of the Penicillium genus elucidates a diverse pangenome and 15 lateral gene transfer events.</title>
        <authorList>
            <person name="Petersen C."/>
            <person name="Sorensen T."/>
            <person name="Nielsen M.R."/>
            <person name="Sondergaard T.E."/>
            <person name="Sorensen J.L."/>
            <person name="Fitzpatrick D.A."/>
            <person name="Frisvad J.C."/>
            <person name="Nielsen K.L."/>
        </authorList>
    </citation>
    <scope>NUCLEOTIDE SEQUENCE</scope>
    <source>
        <strain evidence="1">IBT 17514</strain>
    </source>
</reference>
<protein>
    <submittedName>
        <fullName evidence="1">Uncharacterized protein</fullName>
    </submittedName>
</protein>